<name>A0ACA8R6X5_METAZ</name>
<proteinExistence type="predicted"/>
<accession>A0ACA8R6X5</accession>
<sequence>MNINVLRLDHRSKRDARITTHVCLTSRAFGASKIYLGGEEDEKLMKNVEDVVKRWGGNFEIKYKKNYMNLIEEWQNNGGEVIHLTMYGSQVQDVIGEIRESSKDKLIVVGGSRVPTKVYKKSDYNVSVTKQPHSEVSSLAVFQHMLMDGKEFNLDFDDAIFEVIPTSEGKRVNINEEKKKENMIDN</sequence>
<organism evidence="1 2">
    <name type="scientific">Methanobrevibacter arboriphilus</name>
    <dbReference type="NCBI Taxonomy" id="39441"/>
    <lineage>
        <taxon>Archaea</taxon>
        <taxon>Methanobacteriati</taxon>
        <taxon>Methanobacteriota</taxon>
        <taxon>Methanomada group</taxon>
        <taxon>Methanobacteria</taxon>
        <taxon>Methanobacteriales</taxon>
        <taxon>Methanobacteriaceae</taxon>
        <taxon>Methanobrevibacter</taxon>
    </lineage>
</organism>
<evidence type="ECO:0000313" key="1">
    <source>
        <dbReference type="EMBL" id="BBL62542.1"/>
    </source>
</evidence>
<protein>
    <submittedName>
        <fullName evidence="1">tRNA (Cytidine(56)-2'-O)-methyltransferase</fullName>
    </submittedName>
</protein>
<reference evidence="1" key="1">
    <citation type="submission" date="2019-06" db="EMBL/GenBank/DDBJ databases">
        <title>Complete genome sequence of Methanobrevibacter arboriphilus strain SA.</title>
        <authorList>
            <person name="Asakawa S."/>
        </authorList>
    </citation>
    <scope>NUCLEOTIDE SEQUENCE</scope>
    <source>
        <strain evidence="1">SA</strain>
    </source>
</reference>
<dbReference type="EMBL" id="AP019779">
    <property type="protein sequence ID" value="BBL62542.1"/>
    <property type="molecule type" value="Genomic_DNA"/>
</dbReference>
<evidence type="ECO:0000313" key="2">
    <source>
        <dbReference type="Proteomes" id="UP000825015"/>
    </source>
</evidence>
<gene>
    <name evidence="1" type="ORF">MarbSA_15820</name>
</gene>
<keyword evidence="2" id="KW-1185">Reference proteome</keyword>
<dbReference type="Proteomes" id="UP000825015">
    <property type="component" value="Chromosome"/>
</dbReference>